<dbReference type="Proteomes" id="UP000515971">
    <property type="component" value="Chromosome"/>
</dbReference>
<proteinExistence type="predicted"/>
<dbReference type="KEGG" id="slut:H9L13_04505"/>
<gene>
    <name evidence="1" type="ORF">H9L13_04505</name>
</gene>
<protein>
    <submittedName>
        <fullName evidence="1">Uncharacterized protein</fullName>
    </submittedName>
</protein>
<accession>A0A7G9SJX7</accession>
<dbReference type="AlphaFoldDB" id="A0A7G9SJX7"/>
<name>A0A7G9SJX7_9SPHN</name>
<keyword evidence="2" id="KW-1185">Reference proteome</keyword>
<dbReference type="RefSeq" id="WP_187539396.1">
    <property type="nucleotide sequence ID" value="NZ_BAABJT010000001.1"/>
</dbReference>
<reference evidence="1 2" key="1">
    <citation type="submission" date="2020-08" db="EMBL/GenBank/DDBJ databases">
        <title>Genome sequence of Sphingomonas lutea KCTC 23642T.</title>
        <authorList>
            <person name="Hyun D.-W."/>
            <person name="Bae J.-W."/>
        </authorList>
    </citation>
    <scope>NUCLEOTIDE SEQUENCE [LARGE SCALE GENOMIC DNA]</scope>
    <source>
        <strain evidence="1 2">KCTC 23642</strain>
    </source>
</reference>
<dbReference type="EMBL" id="CP060718">
    <property type="protein sequence ID" value="QNN68152.1"/>
    <property type="molecule type" value="Genomic_DNA"/>
</dbReference>
<organism evidence="1 2">
    <name type="scientific">Sphingomonas lutea</name>
    <dbReference type="NCBI Taxonomy" id="1045317"/>
    <lineage>
        <taxon>Bacteria</taxon>
        <taxon>Pseudomonadati</taxon>
        <taxon>Pseudomonadota</taxon>
        <taxon>Alphaproteobacteria</taxon>
        <taxon>Sphingomonadales</taxon>
        <taxon>Sphingomonadaceae</taxon>
        <taxon>Sphingomonas</taxon>
    </lineage>
</organism>
<evidence type="ECO:0000313" key="1">
    <source>
        <dbReference type="EMBL" id="QNN68152.1"/>
    </source>
</evidence>
<evidence type="ECO:0000313" key="2">
    <source>
        <dbReference type="Proteomes" id="UP000515971"/>
    </source>
</evidence>
<sequence length="321" mass="34840">MIGTSTFATILEAPPSPTGDVAPQRNDFVSQEHWYARENGISVAEAKKRMADQQAISAEFEGLRARLAANESDNYTGVRMVHQPDWGYIFYFKRDAAATLARHTRNPRFRAAPGRFTDAEIKALVQPWAERFGKAGIMGGYGVDGTTGTAQMMMSVDREEYRAIAAREGWGTPPDGIALEFSRSLAIPAVDPRVAGLLRGFAYESRATVIQLEAGFSGRIILHDGCLRLGKADGPLVVFHRETGIGLDRQGYLALIDRHSGKPLGRIGEMMSWAGPNEAKDYVGLDALKAACGGNGSVINAGSPESRARFEARHPSSRSRG</sequence>